<evidence type="ECO:0000313" key="20">
    <source>
        <dbReference type="EMBL" id="KAK3326595.1"/>
    </source>
</evidence>
<feature type="domain" description="P-type ATPase C-terminal" evidence="19">
    <location>
        <begin position="1204"/>
        <end position="1448"/>
    </location>
</feature>
<comment type="catalytic activity">
    <reaction evidence="12">
        <text>a 1,2-diacyl-sn-glycero-3-phosphoethanolamine(out) + ATP + H2O = a 1,2-diacyl-sn-glycero-3-phosphoethanolamine(in) + ADP + phosphate + H(+)</text>
        <dbReference type="Rhea" id="RHEA:66132"/>
        <dbReference type="ChEBI" id="CHEBI:15377"/>
        <dbReference type="ChEBI" id="CHEBI:15378"/>
        <dbReference type="ChEBI" id="CHEBI:30616"/>
        <dbReference type="ChEBI" id="CHEBI:43474"/>
        <dbReference type="ChEBI" id="CHEBI:64612"/>
        <dbReference type="ChEBI" id="CHEBI:456216"/>
    </reaction>
    <physiologicalReaction direction="left-to-right" evidence="12">
        <dbReference type="Rhea" id="RHEA:66133"/>
    </physiologicalReaction>
</comment>
<dbReference type="GO" id="GO:0005802">
    <property type="term" value="C:trans-Golgi network"/>
    <property type="evidence" value="ECO:0007669"/>
    <property type="project" value="TreeGrafter"/>
</dbReference>
<keyword evidence="4 15" id="KW-0479">Metal-binding</keyword>
<feature type="region of interest" description="Disordered" evidence="17">
    <location>
        <begin position="1493"/>
        <end position="1588"/>
    </location>
</feature>
<keyword evidence="10 16" id="KW-0472">Membrane</keyword>
<evidence type="ECO:0000256" key="14">
    <source>
        <dbReference type="PIRSR" id="PIRSR606539-2"/>
    </source>
</evidence>
<evidence type="ECO:0000256" key="9">
    <source>
        <dbReference type="ARBA" id="ARBA00022989"/>
    </source>
</evidence>
<evidence type="ECO:0000256" key="8">
    <source>
        <dbReference type="ARBA" id="ARBA00022967"/>
    </source>
</evidence>
<dbReference type="GO" id="GO:0005886">
    <property type="term" value="C:plasma membrane"/>
    <property type="evidence" value="ECO:0007669"/>
    <property type="project" value="TreeGrafter"/>
</dbReference>
<evidence type="ECO:0000256" key="3">
    <source>
        <dbReference type="ARBA" id="ARBA00022692"/>
    </source>
</evidence>
<dbReference type="InterPro" id="IPR001757">
    <property type="entry name" value="P_typ_ATPase"/>
</dbReference>
<feature type="transmembrane region" description="Helical" evidence="16">
    <location>
        <begin position="1382"/>
        <end position="1407"/>
    </location>
</feature>
<evidence type="ECO:0000256" key="12">
    <source>
        <dbReference type="ARBA" id="ARBA00049128"/>
    </source>
</evidence>
<evidence type="ECO:0000256" key="2">
    <source>
        <dbReference type="ARBA" id="ARBA00008109"/>
    </source>
</evidence>
<keyword evidence="3 16" id="KW-0812">Transmembrane</keyword>
<dbReference type="Gene3D" id="3.40.50.1000">
    <property type="entry name" value="HAD superfamily/HAD-like"/>
    <property type="match status" value="1"/>
</dbReference>
<feature type="binding site" evidence="14">
    <location>
        <position position="754"/>
    </location>
    <ligand>
        <name>ATP</name>
        <dbReference type="ChEBI" id="CHEBI:30616"/>
    </ligand>
</feature>
<evidence type="ECO:0000256" key="13">
    <source>
        <dbReference type="PIRSR" id="PIRSR606539-1"/>
    </source>
</evidence>
<feature type="compositionally biased region" description="Basic residues" evidence="17">
    <location>
        <begin position="11"/>
        <end position="24"/>
    </location>
</feature>
<evidence type="ECO:0000256" key="16">
    <source>
        <dbReference type="RuleBase" id="RU362033"/>
    </source>
</evidence>
<feature type="active site" description="4-aspartylphosphate intermediate" evidence="13">
    <location>
        <position position="604"/>
    </location>
</feature>
<dbReference type="InterPro" id="IPR018303">
    <property type="entry name" value="ATPase_P-typ_P_site"/>
</dbReference>
<dbReference type="SUPFAM" id="SSF81660">
    <property type="entry name" value="Metal cation-transporting ATPase, ATP-binding domain N"/>
    <property type="match status" value="1"/>
</dbReference>
<feature type="binding site" evidence="15">
    <location>
        <position position="606"/>
    </location>
    <ligand>
        <name>Mg(2+)</name>
        <dbReference type="ChEBI" id="CHEBI:18420"/>
    </ligand>
</feature>
<feature type="compositionally biased region" description="Basic and acidic residues" evidence="17">
    <location>
        <begin position="1544"/>
        <end position="1559"/>
    </location>
</feature>
<gene>
    <name evidence="20" type="ORF">B0H66DRAFT_581025</name>
</gene>
<dbReference type="Gene3D" id="2.70.150.10">
    <property type="entry name" value="Calcium-transporting ATPase, cytoplasmic transduction domain A"/>
    <property type="match status" value="1"/>
</dbReference>
<keyword evidence="5 14" id="KW-0547">Nucleotide-binding</keyword>
<feature type="binding site" evidence="15">
    <location>
        <position position="604"/>
    </location>
    <ligand>
        <name>Mg(2+)</name>
        <dbReference type="ChEBI" id="CHEBI:18420"/>
    </ligand>
</feature>
<dbReference type="EMBL" id="JAUEDM010000002">
    <property type="protein sequence ID" value="KAK3326595.1"/>
    <property type="molecule type" value="Genomic_DNA"/>
</dbReference>
<feature type="compositionally biased region" description="Polar residues" evidence="17">
    <location>
        <begin position="1505"/>
        <end position="1515"/>
    </location>
</feature>
<dbReference type="GO" id="GO:0045332">
    <property type="term" value="P:phospholipid translocation"/>
    <property type="evidence" value="ECO:0007669"/>
    <property type="project" value="TreeGrafter"/>
</dbReference>
<evidence type="ECO:0000256" key="4">
    <source>
        <dbReference type="ARBA" id="ARBA00022723"/>
    </source>
</evidence>
<dbReference type="InterPro" id="IPR036412">
    <property type="entry name" value="HAD-like_sf"/>
</dbReference>
<feature type="transmembrane region" description="Helical" evidence="16">
    <location>
        <begin position="1318"/>
        <end position="1340"/>
    </location>
</feature>
<proteinExistence type="inferred from homology"/>
<dbReference type="PRINTS" id="PR00119">
    <property type="entry name" value="CATATPASE"/>
</dbReference>
<feature type="binding site" evidence="14">
    <location>
        <position position="605"/>
    </location>
    <ligand>
        <name>ATP</name>
        <dbReference type="ChEBI" id="CHEBI:30616"/>
    </ligand>
</feature>
<dbReference type="InterPro" id="IPR032630">
    <property type="entry name" value="P_typ_ATPase_c"/>
</dbReference>
<dbReference type="EC" id="7.6.2.1" evidence="16"/>
<dbReference type="InterPro" id="IPR006539">
    <property type="entry name" value="P-type_ATPase_IV"/>
</dbReference>
<feature type="region of interest" description="Disordered" evidence="17">
    <location>
        <begin position="912"/>
        <end position="931"/>
    </location>
</feature>
<evidence type="ECO:0000256" key="10">
    <source>
        <dbReference type="ARBA" id="ARBA00023136"/>
    </source>
</evidence>
<dbReference type="GO" id="GO:0005524">
    <property type="term" value="F:ATP binding"/>
    <property type="evidence" value="ECO:0007669"/>
    <property type="project" value="UniProtKB-UniRule"/>
</dbReference>
<dbReference type="PANTHER" id="PTHR24092:SF174">
    <property type="entry name" value="PHOSPHOLIPID-TRANSPORTING ATPASE DNF3-RELATED"/>
    <property type="match status" value="1"/>
</dbReference>
<dbReference type="SUPFAM" id="SSF56784">
    <property type="entry name" value="HAD-like"/>
    <property type="match status" value="1"/>
</dbReference>
<feature type="domain" description="P-type ATPase N-terminal" evidence="18">
    <location>
        <begin position="198"/>
        <end position="254"/>
    </location>
</feature>
<feature type="compositionally biased region" description="Polar residues" evidence="17">
    <location>
        <begin position="1562"/>
        <end position="1576"/>
    </location>
</feature>
<dbReference type="GO" id="GO:0000287">
    <property type="term" value="F:magnesium ion binding"/>
    <property type="evidence" value="ECO:0007669"/>
    <property type="project" value="UniProtKB-UniRule"/>
</dbReference>
<feature type="region of interest" description="Disordered" evidence="17">
    <location>
        <begin position="643"/>
        <end position="697"/>
    </location>
</feature>
<evidence type="ECO:0000256" key="6">
    <source>
        <dbReference type="ARBA" id="ARBA00022840"/>
    </source>
</evidence>
<feature type="compositionally biased region" description="Polar residues" evidence="17">
    <location>
        <begin position="56"/>
        <end position="69"/>
    </location>
</feature>
<keyword evidence="21" id="KW-1185">Reference proteome</keyword>
<feature type="compositionally biased region" description="Polar residues" evidence="17">
    <location>
        <begin position="675"/>
        <end position="690"/>
    </location>
</feature>
<dbReference type="SUPFAM" id="SSF81653">
    <property type="entry name" value="Calcium ATPase, transduction domain A"/>
    <property type="match status" value="1"/>
</dbReference>
<feature type="transmembrane region" description="Helical" evidence="16">
    <location>
        <begin position="1352"/>
        <end position="1370"/>
    </location>
</feature>
<dbReference type="InterPro" id="IPR008250">
    <property type="entry name" value="ATPase_P-typ_transduc_dom_A_sf"/>
</dbReference>
<keyword evidence="9 16" id="KW-1133">Transmembrane helix</keyword>
<evidence type="ECO:0000259" key="19">
    <source>
        <dbReference type="Pfam" id="PF16212"/>
    </source>
</evidence>
<feature type="transmembrane region" description="Helical" evidence="16">
    <location>
        <begin position="496"/>
        <end position="519"/>
    </location>
</feature>
<evidence type="ECO:0000256" key="15">
    <source>
        <dbReference type="PIRSR" id="PIRSR606539-3"/>
    </source>
</evidence>
<dbReference type="FunFam" id="3.40.1110.10:FF:000090">
    <property type="entry name" value="Phospholipid-transporting ATPase"/>
    <property type="match status" value="1"/>
</dbReference>
<feature type="transmembrane region" description="Helical" evidence="16">
    <location>
        <begin position="1427"/>
        <end position="1447"/>
    </location>
</feature>
<protein>
    <recommendedName>
        <fullName evidence="16">Phospholipid-transporting ATPase</fullName>
        <ecNumber evidence="16">7.6.2.1</ecNumber>
    </recommendedName>
</protein>
<evidence type="ECO:0000256" key="11">
    <source>
        <dbReference type="ARBA" id="ARBA00034036"/>
    </source>
</evidence>
<dbReference type="Pfam" id="PF16212">
    <property type="entry name" value="PhoLip_ATPase_C"/>
    <property type="match status" value="1"/>
</dbReference>
<organism evidence="20 21">
    <name type="scientific">Apodospora peruviana</name>
    <dbReference type="NCBI Taxonomy" id="516989"/>
    <lineage>
        <taxon>Eukaryota</taxon>
        <taxon>Fungi</taxon>
        <taxon>Dikarya</taxon>
        <taxon>Ascomycota</taxon>
        <taxon>Pezizomycotina</taxon>
        <taxon>Sordariomycetes</taxon>
        <taxon>Sordariomycetidae</taxon>
        <taxon>Sordariales</taxon>
        <taxon>Lasiosphaeriaceae</taxon>
        <taxon>Apodospora</taxon>
    </lineage>
</organism>
<feature type="binding site" evidence="14">
    <location>
        <position position="823"/>
    </location>
    <ligand>
        <name>ATP</name>
        <dbReference type="ChEBI" id="CHEBI:30616"/>
    </ligand>
</feature>
<feature type="binding site" evidence="14">
    <location>
        <position position="604"/>
    </location>
    <ligand>
        <name>ATP</name>
        <dbReference type="ChEBI" id="CHEBI:30616"/>
    </ligand>
</feature>
<feature type="region of interest" description="Disordered" evidence="17">
    <location>
        <begin position="173"/>
        <end position="198"/>
    </location>
</feature>
<feature type="region of interest" description="Disordered" evidence="17">
    <location>
        <begin position="1"/>
        <end position="86"/>
    </location>
</feature>
<keyword evidence="7 15" id="KW-0460">Magnesium</keyword>
<dbReference type="Pfam" id="PF13246">
    <property type="entry name" value="Cation_ATPase"/>
    <property type="match status" value="1"/>
</dbReference>
<dbReference type="SUPFAM" id="SSF81665">
    <property type="entry name" value="Calcium ATPase, transmembrane domain M"/>
    <property type="match status" value="1"/>
</dbReference>
<dbReference type="FunFam" id="3.40.50.1000:FF:000172">
    <property type="entry name" value="Phospholipid-transporting ATPase"/>
    <property type="match status" value="1"/>
</dbReference>
<dbReference type="PROSITE" id="PS00154">
    <property type="entry name" value="ATPASE_E1_E2"/>
    <property type="match status" value="1"/>
</dbReference>
<feature type="transmembrane region" description="Helical" evidence="16">
    <location>
        <begin position="539"/>
        <end position="559"/>
    </location>
</feature>
<comment type="subcellular location">
    <subcellularLocation>
        <location evidence="1 16">Membrane</location>
        <topology evidence="1 16">Multi-pass membrane protein</topology>
    </subcellularLocation>
</comment>
<dbReference type="NCBIfam" id="TIGR01652">
    <property type="entry name" value="ATPase-Plipid"/>
    <property type="match status" value="2"/>
</dbReference>
<dbReference type="InterPro" id="IPR023214">
    <property type="entry name" value="HAD_sf"/>
</dbReference>
<reference evidence="20" key="1">
    <citation type="journal article" date="2023" name="Mol. Phylogenet. Evol.">
        <title>Genome-scale phylogeny and comparative genomics of the fungal order Sordariales.</title>
        <authorList>
            <person name="Hensen N."/>
            <person name="Bonometti L."/>
            <person name="Westerberg I."/>
            <person name="Brannstrom I.O."/>
            <person name="Guillou S."/>
            <person name="Cros-Aarteil S."/>
            <person name="Calhoun S."/>
            <person name="Haridas S."/>
            <person name="Kuo A."/>
            <person name="Mondo S."/>
            <person name="Pangilinan J."/>
            <person name="Riley R."/>
            <person name="LaButti K."/>
            <person name="Andreopoulos B."/>
            <person name="Lipzen A."/>
            <person name="Chen C."/>
            <person name="Yan M."/>
            <person name="Daum C."/>
            <person name="Ng V."/>
            <person name="Clum A."/>
            <person name="Steindorff A."/>
            <person name="Ohm R.A."/>
            <person name="Martin F."/>
            <person name="Silar P."/>
            <person name="Natvig D.O."/>
            <person name="Lalanne C."/>
            <person name="Gautier V."/>
            <person name="Ament-Velasquez S.L."/>
            <person name="Kruys A."/>
            <person name="Hutchinson M.I."/>
            <person name="Powell A.J."/>
            <person name="Barry K."/>
            <person name="Miller A.N."/>
            <person name="Grigoriev I.V."/>
            <person name="Debuchy R."/>
            <person name="Gladieux P."/>
            <person name="Hiltunen Thoren M."/>
            <person name="Johannesson H."/>
        </authorList>
    </citation>
    <scope>NUCLEOTIDE SEQUENCE</scope>
    <source>
        <strain evidence="20">CBS 118394</strain>
    </source>
</reference>
<comment type="catalytic activity">
    <reaction evidence="11 16">
        <text>ATP + H2O + phospholipidSide 1 = ADP + phosphate + phospholipidSide 2.</text>
        <dbReference type="EC" id="7.6.2.1"/>
    </reaction>
</comment>
<feature type="compositionally biased region" description="Low complexity" evidence="17">
    <location>
        <begin position="1577"/>
        <end position="1588"/>
    </location>
</feature>
<dbReference type="PANTHER" id="PTHR24092">
    <property type="entry name" value="PROBABLE PHOSPHOLIPID-TRANSPORTING ATPASE"/>
    <property type="match status" value="1"/>
</dbReference>
<name>A0AAE0IKG6_9PEZI</name>
<keyword evidence="6 14" id="KW-0067">ATP-binding</keyword>
<feature type="binding site" evidence="14">
    <location>
        <position position="606"/>
    </location>
    <ligand>
        <name>ATP</name>
        <dbReference type="ChEBI" id="CHEBI:30616"/>
    </ligand>
</feature>
<keyword evidence="8 16" id="KW-1278">Translocase</keyword>
<dbReference type="InterPro" id="IPR032631">
    <property type="entry name" value="P-type_ATPase_N"/>
</dbReference>
<evidence type="ECO:0000313" key="21">
    <source>
        <dbReference type="Proteomes" id="UP001283341"/>
    </source>
</evidence>
<feature type="compositionally biased region" description="Basic residues" evidence="17">
    <location>
        <begin position="643"/>
        <end position="656"/>
    </location>
</feature>
<reference evidence="20" key="2">
    <citation type="submission" date="2023-06" db="EMBL/GenBank/DDBJ databases">
        <authorList>
            <consortium name="Lawrence Berkeley National Laboratory"/>
            <person name="Haridas S."/>
            <person name="Hensen N."/>
            <person name="Bonometti L."/>
            <person name="Westerberg I."/>
            <person name="Brannstrom I.O."/>
            <person name="Guillou S."/>
            <person name="Cros-Aarteil S."/>
            <person name="Calhoun S."/>
            <person name="Kuo A."/>
            <person name="Mondo S."/>
            <person name="Pangilinan J."/>
            <person name="Riley R."/>
            <person name="Labutti K."/>
            <person name="Andreopoulos B."/>
            <person name="Lipzen A."/>
            <person name="Chen C."/>
            <person name="Yanf M."/>
            <person name="Daum C."/>
            <person name="Ng V."/>
            <person name="Clum A."/>
            <person name="Steindorff A."/>
            <person name="Ohm R."/>
            <person name="Martin F."/>
            <person name="Silar P."/>
            <person name="Natvig D."/>
            <person name="Lalanne C."/>
            <person name="Gautier V."/>
            <person name="Ament-Velasquez S.L."/>
            <person name="Kruys A."/>
            <person name="Hutchinson M.I."/>
            <person name="Powell A.J."/>
            <person name="Barry K."/>
            <person name="Miller A.N."/>
            <person name="Grigoriev I.V."/>
            <person name="Debuchy R."/>
            <person name="Gladieux P."/>
            <person name="Thoren M.H."/>
            <person name="Johannesson H."/>
        </authorList>
    </citation>
    <scope>NUCLEOTIDE SEQUENCE</scope>
    <source>
        <strain evidence="20">CBS 118394</strain>
    </source>
</reference>
<evidence type="ECO:0000259" key="18">
    <source>
        <dbReference type="Pfam" id="PF16209"/>
    </source>
</evidence>
<sequence length="1588" mass="178071">MQRLQLSSAVRVRRIRRDGHRHGRPPTTLEPEIRTSTDSPPRRPRPSPRPSGDLYTIQSHTDASSSSRQPGRLHPVEGDYRRRAGGHSIEEYPISLTRPRHHLDDLHGDSHSAMTSVKETNNTLAHYRSWVERQRERQRWLKNGPWGRIRTESHAVYKRWILEGLLRQKPIPPSKDGRHVPLKPGLARRKPLGDERTGRPYSSNFIRSSRYTVWDFLPKQLFFQFSKLANFYFLVIGILQMIPGLSTTGKFTTIGPLLAFVALSMAKEGYDDYRRYKLDKQENRSTTRVLDPDVTVRRGARRQGKGFLDGLGRKKLAGSTMEMGMADLEGVDSEAKELTPWSEVQWQDVRVGDIIQLQRDENLPADIILLHATGPNGVAYIETMALDGETNLKSKQASPLFAEHCSTVDGIASCEAEVVSEDPNLDLYNYEGRATVNGKTMPLTMNQVVYRGSTLRNTTHAVGLVINTGEECKIRMNAHKNVHAKAPEMQYMVNRIVILLVTFVLALSFGCTLGNKIWHRRYERHAWYLVGNTVPFKEIFIGFIIAYNTLIPLSLYVSLEIIKLGQLALLQDIEMYDPVTDTPMVANTTTILENLGQVSYVFSDKTGTLTENMMKFRKLSVAGTSWLHNTDLKQEAAELERKRKLADRKGGKAKAGQHKDGGGAGAPEMVPANDDVTQPLRSNSGPQWKSSVGPGQVPHEVTTDDLIRYIRNKPHSVFARKTRQFILCMALCHTCLPETKEDGEVSFQAASPDELALVEGARDLGYLLIDRPAQSIKLQFHDTEGSTTTETYEVLDVIEFSSKRKRMSIVVRMPDGKLCIFTKGADSVILPRLKQNLLAMQTASVVERKASMRKSMEQERALRRLSLQSVKRDSMNLVRAASTLERRNSRMGGGLRKSLVITDEVDSWLSRRENDFPQEDGGPYSAPRRSMGRTRSFEAARILEGQKADPADALVDESLALNDAAVFERCFQHIDDFASEGLRTLVFAYRFVDEDEYQKWKTVYHDATTSLVNRQERIEEAAEMIEQGFDLAGATAIEDKLQQGVPETIDKFRRANIKVWMLTGDKRETAINIAHSARICKSFSEVYILDATQGDLQERLAATLVDVGRGMVPHSVVVIDGHTLTVVEEDESLKILFFDLVTRVDSVICCRASPSQKATLVKCIRQQVPSSVTLAIGDGANDIAMIQASHVGIGISGKEGLQAARISDYSIAQFRFLQRLLFVHGRWNYIRTAKYVLGTFWKEVIFYLVQAQYQHYNGYTGTSIYEPASLAVFNTLFTSLPVILPGILEKDLSAATLLAVPELYTFGQKNKGFNVKLYIGWMIMAVIESVLIFNATYYIYGISVSGPMIDTGLYAVGTLAFTLCVVFINLKMFVIELHHRTVVTFVGLGISVLGWFIWNCFLSGIYAPQPAPYVVRGSFLHGFGNTGMWWLMVFIILSALVVLEYAVSADLMQEVEHIDGVLEVMKEHADPSVGAAAAAAQRPVVKTVTVTTATASEVEGERRPSQQWDGVSPGSTRRRSQHLEEGQMYTPPRFTPPPEEMENPFERLGSDVTTRRDDVGYFTQSPIEISDPSQSLGGQQQQQQQGRP</sequence>
<accession>A0AAE0IKG6</accession>
<dbReference type="Pfam" id="PF16209">
    <property type="entry name" value="PhoLip_ATPase_N"/>
    <property type="match status" value="1"/>
</dbReference>
<comment type="caution">
    <text evidence="20">The sequence shown here is derived from an EMBL/GenBank/DDBJ whole genome shotgun (WGS) entry which is preliminary data.</text>
</comment>
<dbReference type="GO" id="GO:0016887">
    <property type="term" value="F:ATP hydrolysis activity"/>
    <property type="evidence" value="ECO:0007669"/>
    <property type="project" value="InterPro"/>
</dbReference>
<dbReference type="NCBIfam" id="TIGR01494">
    <property type="entry name" value="ATPase_P-type"/>
    <property type="match status" value="1"/>
</dbReference>
<dbReference type="GO" id="GO:0032456">
    <property type="term" value="P:endocytic recycling"/>
    <property type="evidence" value="ECO:0007669"/>
    <property type="project" value="TreeGrafter"/>
</dbReference>
<dbReference type="InterPro" id="IPR023298">
    <property type="entry name" value="ATPase_P-typ_TM_dom_sf"/>
</dbReference>
<evidence type="ECO:0000256" key="7">
    <source>
        <dbReference type="ARBA" id="ARBA00022842"/>
    </source>
</evidence>
<evidence type="ECO:0000256" key="5">
    <source>
        <dbReference type="ARBA" id="ARBA00022741"/>
    </source>
</evidence>
<dbReference type="InterPro" id="IPR023299">
    <property type="entry name" value="ATPase_P-typ_cyto_dom_N"/>
</dbReference>
<evidence type="ECO:0000256" key="1">
    <source>
        <dbReference type="ARBA" id="ARBA00004141"/>
    </source>
</evidence>
<dbReference type="Proteomes" id="UP001283341">
    <property type="component" value="Unassembled WGS sequence"/>
</dbReference>
<feature type="binding site" evidence="14">
    <location>
        <position position="800"/>
    </location>
    <ligand>
        <name>ATP</name>
        <dbReference type="ChEBI" id="CHEBI:30616"/>
    </ligand>
</feature>
<dbReference type="GO" id="GO:0006892">
    <property type="term" value="P:post-Golgi vesicle-mediated transport"/>
    <property type="evidence" value="ECO:0007669"/>
    <property type="project" value="TreeGrafter"/>
</dbReference>
<comment type="cofactor">
    <cofactor evidence="15">
        <name>Mg(2+)</name>
        <dbReference type="ChEBI" id="CHEBI:18420"/>
    </cofactor>
</comment>
<dbReference type="GO" id="GO:0140326">
    <property type="term" value="F:ATPase-coupled intramembrane lipid transporter activity"/>
    <property type="evidence" value="ECO:0007669"/>
    <property type="project" value="UniProtKB-EC"/>
</dbReference>
<comment type="similarity">
    <text evidence="2 16">Belongs to the cation transport ATPase (P-type) (TC 3.A.3) family. Type IV subfamily.</text>
</comment>
<evidence type="ECO:0000256" key="17">
    <source>
        <dbReference type="SAM" id="MobiDB-lite"/>
    </source>
</evidence>
<dbReference type="Gene3D" id="3.40.1110.10">
    <property type="entry name" value="Calcium-transporting ATPase, cytoplasmic domain N"/>
    <property type="match status" value="2"/>
</dbReference>